<dbReference type="CDD" id="cd00830">
    <property type="entry name" value="KAS_III"/>
    <property type="match status" value="1"/>
</dbReference>
<dbReference type="UniPathway" id="UPA00094"/>
<dbReference type="GO" id="GO:0005737">
    <property type="term" value="C:cytoplasm"/>
    <property type="evidence" value="ECO:0007669"/>
    <property type="project" value="UniProtKB-SubCell"/>
</dbReference>
<dbReference type="FunFam" id="3.40.47.10:FF:000004">
    <property type="entry name" value="3-oxoacyl-[acyl-carrier-protein] synthase 3"/>
    <property type="match status" value="1"/>
</dbReference>
<evidence type="ECO:0000256" key="7">
    <source>
        <dbReference type="ARBA" id="ARBA00023160"/>
    </source>
</evidence>
<dbReference type="PANTHER" id="PTHR43091">
    <property type="entry name" value="3-OXOACYL-[ACYL-CARRIER-PROTEIN] SYNTHASE"/>
    <property type="match status" value="1"/>
</dbReference>
<evidence type="ECO:0000256" key="2">
    <source>
        <dbReference type="ARBA" id="ARBA00008642"/>
    </source>
</evidence>
<dbReference type="InterPro" id="IPR004655">
    <property type="entry name" value="FabH"/>
</dbReference>
<comment type="domain">
    <text evidence="14">The last Arg residue of the ACP-binding site is essential for the weak association between ACP/AcpP and FabH.</text>
</comment>
<name>N9WEZ2_9CLOT</name>
<dbReference type="InterPro" id="IPR016039">
    <property type="entry name" value="Thiolase-like"/>
</dbReference>
<dbReference type="InterPro" id="IPR013751">
    <property type="entry name" value="ACP_syn_III_N"/>
</dbReference>
<dbReference type="NCBIfam" id="TIGR00747">
    <property type="entry name" value="fabH"/>
    <property type="match status" value="1"/>
</dbReference>
<evidence type="ECO:0000256" key="11">
    <source>
        <dbReference type="ARBA" id="ARBA00052407"/>
    </source>
</evidence>
<comment type="function">
    <text evidence="14">Catalyzes the condensation reaction of fatty acid synthesis by the addition to an acyl acceptor of two carbons from malonyl-ACP. Catalyzes the first condensation reaction which initiates fatty acid synthesis and may therefore play a role in governing the total rate of fatty acid production. Possesses both acetoacetyl-ACP synthase and acetyl transacylase activities. Its substrate specificity determines the biosynthesis of branched-chain and/or straight-chain of fatty acids.</text>
</comment>
<evidence type="ECO:0000256" key="13">
    <source>
        <dbReference type="ARBA" id="ARBA00052985"/>
    </source>
</evidence>
<evidence type="ECO:0000313" key="18">
    <source>
        <dbReference type="Proteomes" id="UP000013097"/>
    </source>
</evidence>
<comment type="subunit">
    <text evidence="14">Homodimer.</text>
</comment>
<protein>
    <recommendedName>
        <fullName evidence="14">Beta-ketoacyl-[acyl-carrier-protein] synthase III</fullName>
        <shortName evidence="14">Beta-ketoacyl-ACP synthase III</shortName>
        <shortName evidence="14">KAS III</shortName>
        <ecNumber evidence="14">2.3.1.180</ecNumber>
    </recommendedName>
    <alternativeName>
        <fullName evidence="14">3-oxoacyl-[acyl-carrier-protein] synthase 3</fullName>
    </alternativeName>
    <alternativeName>
        <fullName evidence="14">3-oxoacyl-[acyl-carrier-protein] synthase III</fullName>
    </alternativeName>
</protein>
<keyword evidence="5 14" id="KW-0276">Fatty acid metabolism</keyword>
<feature type="active site" evidence="14">
    <location>
        <position position="251"/>
    </location>
</feature>
<dbReference type="HAMAP" id="MF_01815">
    <property type="entry name" value="FabH"/>
    <property type="match status" value="1"/>
</dbReference>
<dbReference type="PATRIC" id="fig|999411.4.peg.820"/>
<evidence type="ECO:0000256" key="14">
    <source>
        <dbReference type="HAMAP-Rule" id="MF_01815"/>
    </source>
</evidence>
<evidence type="ECO:0000256" key="5">
    <source>
        <dbReference type="ARBA" id="ARBA00022832"/>
    </source>
</evidence>
<reference evidence="17 18" key="1">
    <citation type="submission" date="2013-01" db="EMBL/GenBank/DDBJ databases">
        <title>The Genome Sequence of Clostridium colicanis 209318.</title>
        <authorList>
            <consortium name="The Broad Institute Genome Sequencing Platform"/>
            <person name="Earl A."/>
            <person name="Ward D."/>
            <person name="Feldgarden M."/>
            <person name="Gevers D."/>
            <person name="Courvalin P."/>
            <person name="Lambert T."/>
            <person name="Walker B."/>
            <person name="Young S.K."/>
            <person name="Zeng Q."/>
            <person name="Gargeya S."/>
            <person name="Fitzgerald M."/>
            <person name="Haas B."/>
            <person name="Abouelleil A."/>
            <person name="Alvarado L."/>
            <person name="Arachchi H.M."/>
            <person name="Berlin A.M."/>
            <person name="Chapman S.B."/>
            <person name="Dewar J."/>
            <person name="Goldberg J."/>
            <person name="Griggs A."/>
            <person name="Gujja S."/>
            <person name="Hansen M."/>
            <person name="Howarth C."/>
            <person name="Imamovic A."/>
            <person name="Larimer J."/>
            <person name="McCowan C."/>
            <person name="Murphy C."/>
            <person name="Neiman D."/>
            <person name="Pearson M."/>
            <person name="Priest M."/>
            <person name="Roberts A."/>
            <person name="Saif S."/>
            <person name="Shea T."/>
            <person name="Sisk P."/>
            <person name="Sykes S."/>
            <person name="Wortman J."/>
            <person name="Nusbaum C."/>
            <person name="Birren B."/>
        </authorList>
    </citation>
    <scope>NUCLEOTIDE SEQUENCE [LARGE SCALE GENOMIC DNA]</scope>
    <source>
        <strain evidence="17 18">209318</strain>
    </source>
</reference>
<evidence type="ECO:0000256" key="6">
    <source>
        <dbReference type="ARBA" id="ARBA00023098"/>
    </source>
</evidence>
<dbReference type="Pfam" id="PF08545">
    <property type="entry name" value="ACP_syn_III"/>
    <property type="match status" value="1"/>
</dbReference>
<keyword evidence="4 14" id="KW-0808">Transferase</keyword>
<dbReference type="EC" id="2.3.1.180" evidence="14"/>
<keyword evidence="14" id="KW-0963">Cytoplasm</keyword>
<evidence type="ECO:0000256" key="10">
    <source>
        <dbReference type="ARBA" id="ARBA00051096"/>
    </source>
</evidence>
<feature type="domain" description="Beta-ketoacyl-[acyl-carrier-protein] synthase III C-terminal" evidence="15">
    <location>
        <begin position="235"/>
        <end position="324"/>
    </location>
</feature>
<evidence type="ECO:0000256" key="3">
    <source>
        <dbReference type="ARBA" id="ARBA00022516"/>
    </source>
</evidence>
<accession>N9WEZ2</accession>
<comment type="pathway">
    <text evidence="1 14">Lipid metabolism; fatty acid biosynthesis.</text>
</comment>
<evidence type="ECO:0000256" key="9">
    <source>
        <dbReference type="ARBA" id="ARBA00023315"/>
    </source>
</evidence>
<comment type="catalytic activity">
    <reaction evidence="12">
        <text>2-methylpropanoyl-CoA + malonyl-[ACP] + H(+) = 4-methyl-3-oxopentanoyl-[ACP] + CO2 + CoA</text>
        <dbReference type="Rhea" id="RHEA:42268"/>
        <dbReference type="Rhea" id="RHEA-COMP:9623"/>
        <dbReference type="Rhea" id="RHEA-COMP:9940"/>
        <dbReference type="ChEBI" id="CHEBI:15378"/>
        <dbReference type="ChEBI" id="CHEBI:16526"/>
        <dbReference type="ChEBI" id="CHEBI:57287"/>
        <dbReference type="ChEBI" id="CHEBI:57338"/>
        <dbReference type="ChEBI" id="CHEBI:78449"/>
        <dbReference type="ChEBI" id="CHEBI:78820"/>
        <dbReference type="EC" id="2.3.1.300"/>
    </reaction>
    <physiologicalReaction direction="left-to-right" evidence="12">
        <dbReference type="Rhea" id="RHEA:42269"/>
    </physiologicalReaction>
</comment>
<dbReference type="Pfam" id="PF08541">
    <property type="entry name" value="ACP_syn_III_C"/>
    <property type="match status" value="1"/>
</dbReference>
<dbReference type="RefSeq" id="WP_002597347.1">
    <property type="nucleotide sequence ID" value="NZ_CAUWHC010000001.1"/>
</dbReference>
<keyword evidence="7 14" id="KW-0275">Fatty acid biosynthesis</keyword>
<evidence type="ECO:0000256" key="12">
    <source>
        <dbReference type="ARBA" id="ARBA00052467"/>
    </source>
</evidence>
<dbReference type="AlphaFoldDB" id="N9WEZ2"/>
<dbReference type="SUPFAM" id="SSF53901">
    <property type="entry name" value="Thiolase-like"/>
    <property type="match status" value="1"/>
</dbReference>
<keyword evidence="6 14" id="KW-0443">Lipid metabolism</keyword>
<sequence>MNAVKIKSVGAYLPSNIITNEDISKLVETNNEWIVERTGIKSRRISKGEDTSSIANKAAKIALDRAKVKGEDIDLIIVATLTPDNFTPSVACIIQKEIGAENATAFDINAACTGFIYALEVGRSLMAVGRYKKALIIGAETLSKIVDWSDRSTCILFGDGGGACVLETSDSKEGIINSYSISDGKKGETLIAGAVDVNNPFIEEKVEKHKYIKMNGREVFKFATKSMTSSIEKVLENTEYTLNDIDLIIPHQANLRIIEYAAKKLNLPLDRFYINLEDVGNTSAGSIPIALNNAFEEGKIKKGMKIILVGFGGGLTCGSTLIKW</sequence>
<dbReference type="PANTHER" id="PTHR43091:SF1">
    <property type="entry name" value="BETA-KETOACYL-[ACYL-CARRIER-PROTEIN] SYNTHASE III, CHLOROPLASTIC"/>
    <property type="match status" value="1"/>
</dbReference>
<keyword evidence="18" id="KW-1185">Reference proteome</keyword>
<proteinExistence type="inferred from homology"/>
<dbReference type="GO" id="GO:0006633">
    <property type="term" value="P:fatty acid biosynthetic process"/>
    <property type="evidence" value="ECO:0007669"/>
    <property type="project" value="UniProtKB-UniRule"/>
</dbReference>
<comment type="caution">
    <text evidence="17">The sequence shown here is derived from an EMBL/GenBank/DDBJ whole genome shotgun (WGS) entry which is preliminary data.</text>
</comment>
<comment type="subcellular location">
    <subcellularLocation>
        <location evidence="14">Cytoplasm</location>
    </subcellularLocation>
</comment>
<dbReference type="Gene3D" id="3.40.47.10">
    <property type="match status" value="1"/>
</dbReference>
<dbReference type="eggNOG" id="COG0332">
    <property type="taxonomic scope" value="Bacteria"/>
</dbReference>
<evidence type="ECO:0000256" key="8">
    <source>
        <dbReference type="ARBA" id="ARBA00023268"/>
    </source>
</evidence>
<comment type="catalytic activity">
    <reaction evidence="11">
        <text>(2S)-2-methylbutanoyl-CoA + malonyl-[ACP] + H(+) = (4S)-4-methyl-3-oxohexanoyl-[ACP] + CO2 + CoA</text>
        <dbReference type="Rhea" id="RHEA:42276"/>
        <dbReference type="Rhea" id="RHEA-COMP:9623"/>
        <dbReference type="Rhea" id="RHEA-COMP:17148"/>
        <dbReference type="ChEBI" id="CHEBI:15378"/>
        <dbReference type="ChEBI" id="CHEBI:16526"/>
        <dbReference type="ChEBI" id="CHEBI:57287"/>
        <dbReference type="ChEBI" id="CHEBI:78449"/>
        <dbReference type="ChEBI" id="CHEBI:88166"/>
        <dbReference type="ChEBI" id="CHEBI:167462"/>
        <dbReference type="EC" id="2.3.1.300"/>
    </reaction>
    <physiologicalReaction direction="left-to-right" evidence="11">
        <dbReference type="Rhea" id="RHEA:42277"/>
    </physiologicalReaction>
</comment>
<evidence type="ECO:0000256" key="1">
    <source>
        <dbReference type="ARBA" id="ARBA00005194"/>
    </source>
</evidence>
<organism evidence="17 18">
    <name type="scientific">Clostridium thermobutyricum</name>
    <dbReference type="NCBI Taxonomy" id="29372"/>
    <lineage>
        <taxon>Bacteria</taxon>
        <taxon>Bacillati</taxon>
        <taxon>Bacillota</taxon>
        <taxon>Clostridia</taxon>
        <taxon>Eubacteriales</taxon>
        <taxon>Clostridiaceae</taxon>
        <taxon>Clostridium</taxon>
    </lineage>
</organism>
<feature type="region of interest" description="ACP-binding" evidence="14">
    <location>
        <begin position="252"/>
        <end position="256"/>
    </location>
</feature>
<dbReference type="EMBL" id="AGYT01000008">
    <property type="protein sequence ID" value="ENZ01611.1"/>
    <property type="molecule type" value="Genomic_DNA"/>
</dbReference>
<dbReference type="NCBIfam" id="NF006829">
    <property type="entry name" value="PRK09352.1"/>
    <property type="match status" value="1"/>
</dbReference>
<evidence type="ECO:0000259" key="16">
    <source>
        <dbReference type="Pfam" id="PF08545"/>
    </source>
</evidence>
<feature type="domain" description="Beta-ketoacyl-[acyl-carrier-protein] synthase III N-terminal" evidence="16">
    <location>
        <begin position="106"/>
        <end position="184"/>
    </location>
</feature>
<evidence type="ECO:0000259" key="15">
    <source>
        <dbReference type="Pfam" id="PF08541"/>
    </source>
</evidence>
<comment type="catalytic activity">
    <reaction evidence="10">
        <text>malonyl-[ACP] + acetyl-CoA + H(+) = 3-oxobutanoyl-[ACP] + CO2 + CoA</text>
        <dbReference type="Rhea" id="RHEA:12080"/>
        <dbReference type="Rhea" id="RHEA-COMP:9623"/>
        <dbReference type="Rhea" id="RHEA-COMP:9625"/>
        <dbReference type="ChEBI" id="CHEBI:15378"/>
        <dbReference type="ChEBI" id="CHEBI:16526"/>
        <dbReference type="ChEBI" id="CHEBI:57287"/>
        <dbReference type="ChEBI" id="CHEBI:57288"/>
        <dbReference type="ChEBI" id="CHEBI:78449"/>
        <dbReference type="ChEBI" id="CHEBI:78450"/>
        <dbReference type="EC" id="2.3.1.180"/>
    </reaction>
    <physiologicalReaction direction="left-to-right" evidence="10">
        <dbReference type="Rhea" id="RHEA:12081"/>
    </physiologicalReaction>
</comment>
<feature type="active site" evidence="14">
    <location>
        <position position="281"/>
    </location>
</feature>
<feature type="active site" evidence="14">
    <location>
        <position position="112"/>
    </location>
</feature>
<comment type="catalytic activity">
    <reaction evidence="13">
        <text>3-methylbutanoyl-CoA + malonyl-[ACP] + H(+) = 5-methyl-3-oxohexanoyl-[ACP] + CO2 + CoA</text>
        <dbReference type="Rhea" id="RHEA:42272"/>
        <dbReference type="Rhea" id="RHEA-COMP:9623"/>
        <dbReference type="Rhea" id="RHEA-COMP:9941"/>
        <dbReference type="ChEBI" id="CHEBI:15378"/>
        <dbReference type="ChEBI" id="CHEBI:16526"/>
        <dbReference type="ChEBI" id="CHEBI:57287"/>
        <dbReference type="ChEBI" id="CHEBI:57345"/>
        <dbReference type="ChEBI" id="CHEBI:78449"/>
        <dbReference type="ChEBI" id="CHEBI:78822"/>
        <dbReference type="EC" id="2.3.1.300"/>
    </reaction>
    <physiologicalReaction direction="left-to-right" evidence="13">
        <dbReference type="Rhea" id="RHEA:42273"/>
    </physiologicalReaction>
</comment>
<dbReference type="HOGENOM" id="CLU_039592_3_1_9"/>
<keyword evidence="3 14" id="KW-0444">Lipid biosynthesis</keyword>
<comment type="similarity">
    <text evidence="2 14">Belongs to the thiolase-like superfamily. FabH family.</text>
</comment>
<dbReference type="GO" id="GO:0033818">
    <property type="term" value="F:beta-ketoacyl-acyl-carrier-protein synthase III activity"/>
    <property type="evidence" value="ECO:0007669"/>
    <property type="project" value="UniProtKB-UniRule"/>
</dbReference>
<gene>
    <name evidence="14" type="primary">fabH</name>
    <name evidence="17" type="ORF">HMPREF1092_00845</name>
</gene>
<evidence type="ECO:0000313" key="17">
    <source>
        <dbReference type="EMBL" id="ENZ01611.1"/>
    </source>
</evidence>
<evidence type="ECO:0000256" key="4">
    <source>
        <dbReference type="ARBA" id="ARBA00022679"/>
    </source>
</evidence>
<dbReference type="GO" id="GO:0004315">
    <property type="term" value="F:3-oxoacyl-[acyl-carrier-protein] synthase activity"/>
    <property type="evidence" value="ECO:0007669"/>
    <property type="project" value="InterPro"/>
</dbReference>
<keyword evidence="8 14" id="KW-0511">Multifunctional enzyme</keyword>
<dbReference type="Proteomes" id="UP000013097">
    <property type="component" value="Unassembled WGS sequence"/>
</dbReference>
<dbReference type="InterPro" id="IPR013747">
    <property type="entry name" value="ACP_syn_III_C"/>
</dbReference>
<keyword evidence="9 14" id="KW-0012">Acyltransferase</keyword>